<keyword evidence="2" id="KW-1185">Reference proteome</keyword>
<proteinExistence type="predicted"/>
<dbReference type="Proteomes" id="UP000324222">
    <property type="component" value="Unassembled WGS sequence"/>
</dbReference>
<accession>A0A5B7CZ25</accession>
<sequence>MVMCNAKSWKDASSNISFLKTCSPRGCAEPHEHTHTSLAETTSHRDFMFSYNILDSSHDDTP</sequence>
<dbReference type="EMBL" id="VSRR010000397">
    <property type="protein sequence ID" value="MPC15017.1"/>
    <property type="molecule type" value="Genomic_DNA"/>
</dbReference>
<gene>
    <name evidence="1" type="ORF">E2C01_007799</name>
</gene>
<reference evidence="1 2" key="1">
    <citation type="submission" date="2019-05" db="EMBL/GenBank/DDBJ databases">
        <title>Another draft genome of Portunus trituberculatus and its Hox gene families provides insights of decapod evolution.</title>
        <authorList>
            <person name="Jeong J.-H."/>
            <person name="Song I."/>
            <person name="Kim S."/>
            <person name="Choi T."/>
            <person name="Kim D."/>
            <person name="Ryu S."/>
            <person name="Kim W."/>
        </authorList>
    </citation>
    <scope>NUCLEOTIDE SEQUENCE [LARGE SCALE GENOMIC DNA]</scope>
    <source>
        <tissue evidence="1">Muscle</tissue>
    </source>
</reference>
<dbReference type="AlphaFoldDB" id="A0A5B7CZ25"/>
<organism evidence="1 2">
    <name type="scientific">Portunus trituberculatus</name>
    <name type="common">Swimming crab</name>
    <name type="synonym">Neptunus trituberculatus</name>
    <dbReference type="NCBI Taxonomy" id="210409"/>
    <lineage>
        <taxon>Eukaryota</taxon>
        <taxon>Metazoa</taxon>
        <taxon>Ecdysozoa</taxon>
        <taxon>Arthropoda</taxon>
        <taxon>Crustacea</taxon>
        <taxon>Multicrustacea</taxon>
        <taxon>Malacostraca</taxon>
        <taxon>Eumalacostraca</taxon>
        <taxon>Eucarida</taxon>
        <taxon>Decapoda</taxon>
        <taxon>Pleocyemata</taxon>
        <taxon>Brachyura</taxon>
        <taxon>Eubrachyura</taxon>
        <taxon>Portunoidea</taxon>
        <taxon>Portunidae</taxon>
        <taxon>Portuninae</taxon>
        <taxon>Portunus</taxon>
    </lineage>
</organism>
<evidence type="ECO:0000313" key="2">
    <source>
        <dbReference type="Proteomes" id="UP000324222"/>
    </source>
</evidence>
<name>A0A5B7CZ25_PORTR</name>
<protein>
    <submittedName>
        <fullName evidence="1">Uncharacterized protein</fullName>
    </submittedName>
</protein>
<evidence type="ECO:0000313" key="1">
    <source>
        <dbReference type="EMBL" id="MPC15017.1"/>
    </source>
</evidence>
<comment type="caution">
    <text evidence="1">The sequence shown here is derived from an EMBL/GenBank/DDBJ whole genome shotgun (WGS) entry which is preliminary data.</text>
</comment>